<comment type="caution">
    <text evidence="1">The sequence shown here is derived from an EMBL/GenBank/DDBJ whole genome shotgun (WGS) entry which is preliminary data.</text>
</comment>
<name>A0A939JMN7_9ACTN</name>
<dbReference type="AlphaFoldDB" id="A0A939JMN7"/>
<sequence>GYPLPETPASRPGLRWPEARAAVVEVVTPLLADPDTAHAADELHRLLAPLGVQARAVRNVVSGLPLDNEADARALGRRLTRTGTSAPAVAVGLALLGRLGGPEDIPYLDTLSLFRDLTYPALHALTAVDRPAAGLAWLRQYTRAESLHPLIDALTARDDRATRAWLLTHPLDPRTVG</sequence>
<evidence type="ECO:0000313" key="1">
    <source>
        <dbReference type="EMBL" id="MBO0518087.1"/>
    </source>
</evidence>
<proteinExistence type="predicted"/>
<reference evidence="1" key="1">
    <citation type="submission" date="2021-03" db="EMBL/GenBank/DDBJ databases">
        <title>Streptomyces poriferae sp. nov., a novel marine sponge-derived Actinobacteria species with anti-MRSA activity.</title>
        <authorList>
            <person name="Sandoval-Powers M."/>
            <person name="Kralova S."/>
            <person name="Nguyen G.-S."/>
            <person name="Fawwal D."/>
            <person name="Degnes K."/>
            <person name="Klinkenberg G."/>
            <person name="Sletta H."/>
            <person name="Wentzel A."/>
            <person name="Liles M.R."/>
        </authorList>
    </citation>
    <scope>NUCLEOTIDE SEQUENCE</scope>
    <source>
        <strain evidence="1">DSM 41794</strain>
    </source>
</reference>
<organism evidence="1 2">
    <name type="scientific">Streptomyces beijiangensis</name>
    <dbReference type="NCBI Taxonomy" id="163361"/>
    <lineage>
        <taxon>Bacteria</taxon>
        <taxon>Bacillati</taxon>
        <taxon>Actinomycetota</taxon>
        <taxon>Actinomycetes</taxon>
        <taxon>Kitasatosporales</taxon>
        <taxon>Streptomycetaceae</taxon>
        <taxon>Streptomyces</taxon>
    </lineage>
</organism>
<accession>A0A939JMN7</accession>
<feature type="non-terminal residue" evidence="1">
    <location>
        <position position="1"/>
    </location>
</feature>
<dbReference type="EMBL" id="JAFLRJ010001203">
    <property type="protein sequence ID" value="MBO0518087.1"/>
    <property type="molecule type" value="Genomic_DNA"/>
</dbReference>
<feature type="non-terminal residue" evidence="1">
    <location>
        <position position="177"/>
    </location>
</feature>
<keyword evidence="2" id="KW-1185">Reference proteome</keyword>
<evidence type="ECO:0000313" key="2">
    <source>
        <dbReference type="Proteomes" id="UP000664167"/>
    </source>
</evidence>
<dbReference type="Proteomes" id="UP000664167">
    <property type="component" value="Unassembled WGS sequence"/>
</dbReference>
<gene>
    <name evidence="1" type="ORF">J0695_41175</name>
</gene>
<protein>
    <submittedName>
        <fullName evidence="1">Uncharacterized protein</fullName>
    </submittedName>
</protein>